<dbReference type="Proteomes" id="UP000030902">
    <property type="component" value="Chromosome"/>
</dbReference>
<protein>
    <submittedName>
        <fullName evidence="4">Alpha-amylase</fullName>
    </submittedName>
</protein>
<dbReference type="RefSeq" id="WP_052198814.1">
    <property type="nucleotide sequence ID" value="NZ_CP007496.1"/>
</dbReference>
<dbReference type="PANTHER" id="PTHR36306">
    <property type="entry name" value="ALPHA-AMYLASE-RELATED-RELATED"/>
    <property type="match status" value="1"/>
</dbReference>
<evidence type="ECO:0000256" key="2">
    <source>
        <dbReference type="ARBA" id="ARBA00023277"/>
    </source>
</evidence>
<keyword evidence="2" id="KW-0119">Carbohydrate metabolism</keyword>
<name>A0A6S4GQT8_9BACT</name>
<organism evidence="4 5">
    <name type="scientific">Candidatus Nanosynbacter lyticus</name>
    <dbReference type="NCBI Taxonomy" id="2093824"/>
    <lineage>
        <taxon>Bacteria</taxon>
        <taxon>Candidatus Saccharimonadota</taxon>
        <taxon>Candidatus Saccharimonadia</taxon>
        <taxon>Candidatus Nanosynbacterales</taxon>
        <taxon>Candidatus Nanosynbacteraceae</taxon>
        <taxon>Candidatus Nanosynbacter</taxon>
    </lineage>
</organism>
<reference evidence="4 5" key="1">
    <citation type="journal article" date="2015" name="Proc. Natl. Acad. Sci. U.S.A.">
        <title>Cultivation of a human-associated TM7 phylotype reveals a reduced genome and epibiotic parasitic lifestyle.</title>
        <authorList>
            <person name="He X."/>
            <person name="McLean J.S."/>
            <person name="Edlund A."/>
            <person name="Yooseph S."/>
            <person name="Hall A.P."/>
            <person name="Liu S.Y."/>
            <person name="Dorrestein P.C."/>
            <person name="Esquenazi E."/>
            <person name="Hunter R.C."/>
            <person name="Cheng G."/>
            <person name="Nelson K.E."/>
            <person name="Lux R."/>
            <person name="Shi W."/>
        </authorList>
    </citation>
    <scope>NUCLEOTIDE SEQUENCE [LARGE SCALE GENOMIC DNA]</scope>
    <source>
        <strain evidence="4 5">TM7x</strain>
    </source>
</reference>
<dbReference type="InterPro" id="IPR052046">
    <property type="entry name" value="GH57_Enzymes"/>
</dbReference>
<dbReference type="GO" id="GO:0005975">
    <property type="term" value="P:carbohydrate metabolic process"/>
    <property type="evidence" value="ECO:0007669"/>
    <property type="project" value="InterPro"/>
</dbReference>
<comment type="similarity">
    <text evidence="1">Belongs to the glycosyl hydrolase 57 family.</text>
</comment>
<dbReference type="CDD" id="cd10795">
    <property type="entry name" value="GH57N_MJA1_like"/>
    <property type="match status" value="1"/>
</dbReference>
<gene>
    <name evidence="4" type="ORF">TM7x_01700</name>
</gene>
<evidence type="ECO:0000313" key="5">
    <source>
        <dbReference type="Proteomes" id="UP000030902"/>
    </source>
</evidence>
<proteinExistence type="inferred from homology"/>
<dbReference type="KEGG" id="sox:TM7x_01700"/>
<dbReference type="AlphaFoldDB" id="A0A6S4GQT8"/>
<keyword evidence="5" id="KW-1185">Reference proteome</keyword>
<accession>A0A6S4GQT8</accession>
<sequence>MNKNKGIVLYLHVHQPWRIREYSIFDVAWKYNYFSGGQNPDQDNQKIFQKVAEKSYLPMNALLEKLLKKYPDFKISLSFSGTFLEQAERFNPEVLESFKRLVKTGQVEILSSPYHHSLAFFYSRKEFERQVELHRWKIREIFGAETRVLANTELAYSDDLAKWAEQDGFKGVLAEGWDPILNWRSPNYVYRPRGTKKIGLLLKNYRLSDDLAFRFSDRKWNEWPLTADKFNTWVEDSVRYAPLLNLFMDYETFGEHQWAESGIFGFFEKFVDKWLSADGNTFYTVSEALDANAPAGEISMPSPVTWADAERDLTAWNGNSLQKEALRYVYELEDEVLNSKDEGLISDWRKLQTSDHFYYMGTKNFTDGDVHAYFSPYDSPYDAFLYYMNTIRDMKSRLRK</sequence>
<dbReference type="EMBL" id="CP007496">
    <property type="protein sequence ID" value="AJA06438.1"/>
    <property type="molecule type" value="Genomic_DNA"/>
</dbReference>
<evidence type="ECO:0000256" key="1">
    <source>
        <dbReference type="ARBA" id="ARBA00006821"/>
    </source>
</evidence>
<evidence type="ECO:0000259" key="3">
    <source>
        <dbReference type="Pfam" id="PF03065"/>
    </source>
</evidence>
<dbReference type="InterPro" id="IPR011330">
    <property type="entry name" value="Glyco_hydro/deAcase_b/a-brl"/>
</dbReference>
<dbReference type="PANTHER" id="PTHR36306:SF1">
    <property type="entry name" value="ALPHA-AMYLASE-RELATED"/>
    <property type="match status" value="1"/>
</dbReference>
<dbReference type="Gene3D" id="3.20.110.20">
    <property type="match status" value="1"/>
</dbReference>
<dbReference type="Pfam" id="PF03065">
    <property type="entry name" value="Glyco_hydro_57"/>
    <property type="match status" value="1"/>
</dbReference>
<dbReference type="InterPro" id="IPR004300">
    <property type="entry name" value="Glyco_hydro_57_N"/>
</dbReference>
<evidence type="ECO:0000313" key="4">
    <source>
        <dbReference type="EMBL" id="AJA06438.1"/>
    </source>
</evidence>
<feature type="domain" description="Glycoside hydrolase family 57 N-terminal" evidence="3">
    <location>
        <begin position="8"/>
        <end position="301"/>
    </location>
</feature>
<dbReference type="GO" id="GO:0003824">
    <property type="term" value="F:catalytic activity"/>
    <property type="evidence" value="ECO:0007669"/>
    <property type="project" value="InterPro"/>
</dbReference>
<dbReference type="SUPFAM" id="SSF88713">
    <property type="entry name" value="Glycoside hydrolase/deacetylase"/>
    <property type="match status" value="1"/>
</dbReference>